<protein>
    <recommendedName>
        <fullName evidence="10">Galactokinase</fullName>
        <ecNumber evidence="10">2.7.1.6</ecNumber>
    </recommendedName>
</protein>
<dbReference type="NCBIfam" id="TIGR00131">
    <property type="entry name" value="gal_kin"/>
    <property type="match status" value="1"/>
</dbReference>
<sequence length="392" mass="41079">MTARWFRPMSDAELAEAAVDLFRREFDRGPDGVWAAPGRVNLIGEHVDYAGGLCLPIALPHSTAAAVSPRSDGLIRLRSTDADRWDGRLEDVGPGRPAGWAAYAAGVIWALRENGLLTDDFGGVDVAFVSAVPIGAGLSSSAALECSLALALAPEADRAKLAAACVRTENEVALAPTGGMDQAAALLATEGHALLLDSASSSVSQVPFDPEGLTLLVVDTRAPHRLVDGAYGDRRAAVELAAQRLGVGSLRELADLGSDGTDAVRSLQDDVLRRRARHVISEIARVRHAVRALHSGDFGELGRLLYASHLSLSCDFEVSCAELDNAVESTLIAGALGARMTGGGFGGSAIALIPPERVDEAIETVRSRADERGLTEPAFAMVTASPPARRLI</sequence>
<feature type="domain" description="GHMP kinase N-terminal" evidence="11">
    <location>
        <begin position="103"/>
        <end position="187"/>
    </location>
</feature>
<dbReference type="SUPFAM" id="SSF54211">
    <property type="entry name" value="Ribosomal protein S5 domain 2-like"/>
    <property type="match status" value="1"/>
</dbReference>
<dbReference type="OrthoDB" id="250531at2"/>
<keyword evidence="4" id="KW-0547">Nucleotide-binding</keyword>
<dbReference type="FunFam" id="3.30.70.890:FF:000001">
    <property type="entry name" value="Galactokinase"/>
    <property type="match status" value="1"/>
</dbReference>
<dbReference type="PROSITE" id="PS00106">
    <property type="entry name" value="GALACTOKINASE"/>
    <property type="match status" value="1"/>
</dbReference>
<dbReference type="InterPro" id="IPR006203">
    <property type="entry name" value="GHMP_knse_ATP-bd_CS"/>
</dbReference>
<dbReference type="InterPro" id="IPR006204">
    <property type="entry name" value="GHMP_kinase_N_dom"/>
</dbReference>
<dbReference type="PROSITE" id="PS00627">
    <property type="entry name" value="GHMP_KINASES_ATP"/>
    <property type="match status" value="1"/>
</dbReference>
<evidence type="ECO:0000259" key="13">
    <source>
        <dbReference type="Pfam" id="PF10509"/>
    </source>
</evidence>
<evidence type="ECO:0000313" key="14">
    <source>
        <dbReference type="EMBL" id="RVW01711.1"/>
    </source>
</evidence>
<dbReference type="GO" id="GO:0046872">
    <property type="term" value="F:metal ion binding"/>
    <property type="evidence" value="ECO:0007669"/>
    <property type="project" value="UniProtKB-KW"/>
</dbReference>
<dbReference type="Proteomes" id="UP000284333">
    <property type="component" value="Unassembled WGS sequence"/>
</dbReference>
<reference evidence="14 15" key="1">
    <citation type="submission" date="2018-11" db="EMBL/GenBank/DDBJ databases">
        <title>Rhodococcus spongicola sp. nov. and Rhodococcus xishaensis sp. nov. from marine sponges.</title>
        <authorList>
            <person name="Li L."/>
            <person name="Lin H.W."/>
        </authorList>
    </citation>
    <scope>NUCLEOTIDE SEQUENCE [LARGE SCALE GENOMIC DNA]</scope>
    <source>
        <strain evidence="14 15">LHW50502</strain>
    </source>
</reference>
<accession>A0A438ASK0</accession>
<dbReference type="EC" id="2.7.1.6" evidence="10"/>
<comment type="similarity">
    <text evidence="1">Belongs to the GHMP kinase family. GalK subfamily.</text>
</comment>
<keyword evidence="7" id="KW-0460">Magnesium</keyword>
<evidence type="ECO:0000256" key="7">
    <source>
        <dbReference type="ARBA" id="ARBA00022842"/>
    </source>
</evidence>
<feature type="domain" description="Galactokinase N-terminal" evidence="13">
    <location>
        <begin position="21"/>
        <end position="69"/>
    </location>
</feature>
<comment type="caution">
    <text evidence="14">The sequence shown here is derived from an EMBL/GenBank/DDBJ whole genome shotgun (WGS) entry which is preliminary data.</text>
</comment>
<evidence type="ECO:0000256" key="2">
    <source>
        <dbReference type="ARBA" id="ARBA00022679"/>
    </source>
</evidence>
<dbReference type="EMBL" id="RKLN01000005">
    <property type="protein sequence ID" value="RVW01711.1"/>
    <property type="molecule type" value="Genomic_DNA"/>
</dbReference>
<keyword evidence="15" id="KW-1185">Reference proteome</keyword>
<keyword evidence="9" id="KW-0119">Carbohydrate metabolism</keyword>
<dbReference type="PANTHER" id="PTHR10457">
    <property type="entry name" value="MEVALONATE KINASE/GALACTOKINASE"/>
    <property type="match status" value="1"/>
</dbReference>
<dbReference type="Pfam" id="PF00288">
    <property type="entry name" value="GHMP_kinases_N"/>
    <property type="match status" value="1"/>
</dbReference>
<evidence type="ECO:0000256" key="10">
    <source>
        <dbReference type="NCBIfam" id="TIGR00131"/>
    </source>
</evidence>
<dbReference type="PRINTS" id="PR00473">
    <property type="entry name" value="GALCTOKINASE"/>
</dbReference>
<dbReference type="PANTHER" id="PTHR10457:SF7">
    <property type="entry name" value="GALACTOKINASE-RELATED"/>
    <property type="match status" value="1"/>
</dbReference>
<dbReference type="Gene3D" id="3.30.230.10">
    <property type="match status" value="1"/>
</dbReference>
<keyword evidence="2 14" id="KW-0808">Transferase</keyword>
<dbReference type="SUPFAM" id="SSF55060">
    <property type="entry name" value="GHMP Kinase, C-terminal domain"/>
    <property type="match status" value="1"/>
</dbReference>
<dbReference type="Pfam" id="PF08544">
    <property type="entry name" value="GHMP_kinases_C"/>
    <property type="match status" value="1"/>
</dbReference>
<dbReference type="Gene3D" id="3.30.70.890">
    <property type="entry name" value="GHMP kinase, C-terminal domain"/>
    <property type="match status" value="1"/>
</dbReference>
<keyword evidence="6" id="KW-0067">ATP-binding</keyword>
<dbReference type="PRINTS" id="PR00959">
    <property type="entry name" value="MEVGALKINASE"/>
</dbReference>
<dbReference type="InterPro" id="IPR019741">
    <property type="entry name" value="Galactokinase_CS"/>
</dbReference>
<gene>
    <name evidence="14" type="primary">galK</name>
    <name evidence="14" type="ORF">EF834_15055</name>
</gene>
<dbReference type="InterPro" id="IPR000705">
    <property type="entry name" value="Galactokinase"/>
</dbReference>
<dbReference type="RefSeq" id="WP_127948020.1">
    <property type="nucleotide sequence ID" value="NZ_RKLN01000005.1"/>
</dbReference>
<dbReference type="Pfam" id="PF10509">
    <property type="entry name" value="GalKase_gal_bdg"/>
    <property type="match status" value="1"/>
</dbReference>
<dbReference type="InterPro" id="IPR019539">
    <property type="entry name" value="GalKase_N"/>
</dbReference>
<dbReference type="AlphaFoldDB" id="A0A438ASK0"/>
<evidence type="ECO:0000256" key="6">
    <source>
        <dbReference type="ARBA" id="ARBA00022840"/>
    </source>
</evidence>
<keyword evidence="8" id="KW-0299">Galactose metabolism</keyword>
<evidence type="ECO:0000256" key="5">
    <source>
        <dbReference type="ARBA" id="ARBA00022777"/>
    </source>
</evidence>
<evidence type="ECO:0000259" key="12">
    <source>
        <dbReference type="Pfam" id="PF08544"/>
    </source>
</evidence>
<dbReference type="GO" id="GO:0006012">
    <property type="term" value="P:galactose metabolic process"/>
    <property type="evidence" value="ECO:0007669"/>
    <property type="project" value="UniProtKB-UniRule"/>
</dbReference>
<evidence type="ECO:0000256" key="9">
    <source>
        <dbReference type="ARBA" id="ARBA00023277"/>
    </source>
</evidence>
<dbReference type="InterPro" id="IPR020568">
    <property type="entry name" value="Ribosomal_Su5_D2-typ_SF"/>
</dbReference>
<name>A0A438ASK0_9NOCA</name>
<evidence type="ECO:0000256" key="4">
    <source>
        <dbReference type="ARBA" id="ARBA00022741"/>
    </source>
</evidence>
<evidence type="ECO:0000259" key="11">
    <source>
        <dbReference type="Pfam" id="PF00288"/>
    </source>
</evidence>
<dbReference type="GO" id="GO:0005524">
    <property type="term" value="F:ATP binding"/>
    <property type="evidence" value="ECO:0007669"/>
    <property type="project" value="UniProtKB-UniRule"/>
</dbReference>
<dbReference type="InterPro" id="IPR013750">
    <property type="entry name" value="GHMP_kinase_C_dom"/>
</dbReference>
<evidence type="ECO:0000313" key="15">
    <source>
        <dbReference type="Proteomes" id="UP000284333"/>
    </source>
</evidence>
<evidence type="ECO:0000256" key="8">
    <source>
        <dbReference type="ARBA" id="ARBA00023144"/>
    </source>
</evidence>
<dbReference type="GO" id="GO:0004335">
    <property type="term" value="F:galactokinase activity"/>
    <property type="evidence" value="ECO:0007669"/>
    <property type="project" value="UniProtKB-UniRule"/>
</dbReference>
<dbReference type="InterPro" id="IPR014721">
    <property type="entry name" value="Ribsml_uS5_D2-typ_fold_subgr"/>
</dbReference>
<dbReference type="InterPro" id="IPR036554">
    <property type="entry name" value="GHMP_kinase_C_sf"/>
</dbReference>
<proteinExistence type="inferred from homology"/>
<dbReference type="GO" id="GO:0005829">
    <property type="term" value="C:cytosol"/>
    <property type="evidence" value="ECO:0007669"/>
    <property type="project" value="TreeGrafter"/>
</dbReference>
<keyword evidence="3" id="KW-0479">Metal-binding</keyword>
<dbReference type="InterPro" id="IPR006206">
    <property type="entry name" value="Mevalonate/galactokinase"/>
</dbReference>
<organism evidence="14 15">
    <name type="scientific">Rhodococcus spongiicola</name>
    <dbReference type="NCBI Taxonomy" id="2487352"/>
    <lineage>
        <taxon>Bacteria</taxon>
        <taxon>Bacillati</taxon>
        <taxon>Actinomycetota</taxon>
        <taxon>Actinomycetes</taxon>
        <taxon>Mycobacteriales</taxon>
        <taxon>Nocardiaceae</taxon>
        <taxon>Rhodococcus</taxon>
    </lineage>
</organism>
<dbReference type="PIRSF" id="PIRSF000530">
    <property type="entry name" value="Galactokinase"/>
    <property type="match status" value="1"/>
</dbReference>
<evidence type="ECO:0000256" key="3">
    <source>
        <dbReference type="ARBA" id="ARBA00022723"/>
    </source>
</evidence>
<feature type="domain" description="GHMP kinase C-terminal" evidence="12">
    <location>
        <begin position="290"/>
        <end position="368"/>
    </location>
</feature>
<keyword evidence="5 14" id="KW-0418">Kinase</keyword>
<evidence type="ECO:0000256" key="1">
    <source>
        <dbReference type="ARBA" id="ARBA00006566"/>
    </source>
</evidence>